<proteinExistence type="predicted"/>
<organism evidence="1 2">
    <name type="scientific">Kickxella alabastrina</name>
    <dbReference type="NCBI Taxonomy" id="61397"/>
    <lineage>
        <taxon>Eukaryota</taxon>
        <taxon>Fungi</taxon>
        <taxon>Fungi incertae sedis</taxon>
        <taxon>Zoopagomycota</taxon>
        <taxon>Kickxellomycotina</taxon>
        <taxon>Kickxellomycetes</taxon>
        <taxon>Kickxellales</taxon>
        <taxon>Kickxellaceae</taxon>
        <taxon>Kickxella</taxon>
    </lineage>
</organism>
<dbReference type="Proteomes" id="UP001150581">
    <property type="component" value="Unassembled WGS sequence"/>
</dbReference>
<accession>A0ACC1ICJ3</accession>
<protein>
    <submittedName>
        <fullName evidence="1">Uncharacterized protein</fullName>
    </submittedName>
</protein>
<name>A0ACC1ICJ3_9FUNG</name>
<evidence type="ECO:0000313" key="2">
    <source>
        <dbReference type="Proteomes" id="UP001150581"/>
    </source>
</evidence>
<sequence length="386" mass="43179">MTRQHLYYIRRTYLSYDAEHYLVLDTTKFHHFEWSVFNVVQIAILVIEFLQLLSFPIRDLLASINLGNQKDTADFIVSIITMFANLNSKFYIIQLWFLVGVIGCVGLAISVIHGYNIWRPHKPIALYWVKYILPLANLLYLPMLVMLIGSASCLSKIGTVDYKGASSGLLRCSDPSVNKPLYLSVTVVAYTAGYVILTAFVTSFDRIPIKGEIQYKSQGVAFLKNMSMLLSIDFLLVSNSYMHIRSIISLIIVLSMVCFNISTQPCFVDQINYWRTYGLCSTLWVGLIVTMLTNEDKTLNNISTGGIASTLAVGVVVLLVVFIIVKRINLNSRKKNGALSAVQDVLVESSSENGMSFLQKKHLLADSLPATNVHESCVVSSEDTKI</sequence>
<comment type="caution">
    <text evidence="1">The sequence shown here is derived from an EMBL/GenBank/DDBJ whole genome shotgun (WGS) entry which is preliminary data.</text>
</comment>
<evidence type="ECO:0000313" key="1">
    <source>
        <dbReference type="EMBL" id="KAJ1888905.1"/>
    </source>
</evidence>
<keyword evidence="2" id="KW-1185">Reference proteome</keyword>
<dbReference type="EMBL" id="JANBPG010001650">
    <property type="protein sequence ID" value="KAJ1888905.1"/>
    <property type="molecule type" value="Genomic_DNA"/>
</dbReference>
<gene>
    <name evidence="1" type="ORF">LPJ66_008327</name>
</gene>
<reference evidence="1" key="1">
    <citation type="submission" date="2022-07" db="EMBL/GenBank/DDBJ databases">
        <title>Phylogenomic reconstructions and comparative analyses of Kickxellomycotina fungi.</title>
        <authorList>
            <person name="Reynolds N.K."/>
            <person name="Stajich J.E."/>
            <person name="Barry K."/>
            <person name="Grigoriev I.V."/>
            <person name="Crous P."/>
            <person name="Smith M.E."/>
        </authorList>
    </citation>
    <scope>NUCLEOTIDE SEQUENCE</scope>
    <source>
        <strain evidence="1">Benny 63K</strain>
    </source>
</reference>